<organism evidence="2 3">
    <name type="scientific">Gossypium australe</name>
    <dbReference type="NCBI Taxonomy" id="47621"/>
    <lineage>
        <taxon>Eukaryota</taxon>
        <taxon>Viridiplantae</taxon>
        <taxon>Streptophyta</taxon>
        <taxon>Embryophyta</taxon>
        <taxon>Tracheophyta</taxon>
        <taxon>Spermatophyta</taxon>
        <taxon>Magnoliopsida</taxon>
        <taxon>eudicotyledons</taxon>
        <taxon>Gunneridae</taxon>
        <taxon>Pentapetalae</taxon>
        <taxon>rosids</taxon>
        <taxon>malvids</taxon>
        <taxon>Malvales</taxon>
        <taxon>Malvaceae</taxon>
        <taxon>Malvoideae</taxon>
        <taxon>Gossypium</taxon>
    </lineage>
</organism>
<dbReference type="EMBL" id="SMMG02000006">
    <property type="protein sequence ID" value="KAA3470672.1"/>
    <property type="molecule type" value="Genomic_DNA"/>
</dbReference>
<gene>
    <name evidence="2" type="ORF">EPI10_016361</name>
</gene>
<comment type="caution">
    <text evidence="2">The sequence shown here is derived from an EMBL/GenBank/DDBJ whole genome shotgun (WGS) entry which is preliminary data.</text>
</comment>
<evidence type="ECO:0000313" key="3">
    <source>
        <dbReference type="Proteomes" id="UP000325315"/>
    </source>
</evidence>
<keyword evidence="3" id="KW-1185">Reference proteome</keyword>
<accession>A0A5B6VND6</accession>
<proteinExistence type="predicted"/>
<sequence>MEACLSSQHCLEQPGSPIPAELKRATKKVRNKALSESDPGVQITGGEESVKESFKEKLMTNSEQGNGKDVMLLNDDDFELLEGNVSVSKEGPYPKSSFSDRVQKNRELCVIVRPLGRSIGYRALMKIYLLWKLSQPDYNKALTKGPLVVIGHYLMSEFLYQIEVLVESDGLLRLQSCRIDTIPRAIDGMIGAIVKIDYNTTIDKRGKFARFRVVIDLNKPLLSQINIDGSRAVLSRKVEAIKNLELQSKNRKGSKVVETSSDFGPWMQDTVVKEGNNDQRMDIVVVENIQRRKKGKGKIPQGSGLIDVVTKDRLEV</sequence>
<dbReference type="OrthoDB" id="1001691at2759"/>
<dbReference type="AlphaFoldDB" id="A0A5B6VND6"/>
<feature type="region of interest" description="Disordered" evidence="1">
    <location>
        <begin position="29"/>
        <end position="49"/>
    </location>
</feature>
<protein>
    <submittedName>
        <fullName evidence="2">GroES-like zinc-binding alcohol dehydrogenase family protein</fullName>
    </submittedName>
</protein>
<dbReference type="Proteomes" id="UP000325315">
    <property type="component" value="Unassembled WGS sequence"/>
</dbReference>
<reference evidence="3" key="1">
    <citation type="journal article" date="2019" name="Plant Biotechnol. J.">
        <title>Genome sequencing of the Australian wild diploid species Gossypium australe highlights disease resistance and delayed gland morphogenesis.</title>
        <authorList>
            <person name="Cai Y."/>
            <person name="Cai X."/>
            <person name="Wang Q."/>
            <person name="Wang P."/>
            <person name="Zhang Y."/>
            <person name="Cai C."/>
            <person name="Xu Y."/>
            <person name="Wang K."/>
            <person name="Zhou Z."/>
            <person name="Wang C."/>
            <person name="Geng S."/>
            <person name="Li B."/>
            <person name="Dong Q."/>
            <person name="Hou Y."/>
            <person name="Wang H."/>
            <person name="Ai P."/>
            <person name="Liu Z."/>
            <person name="Yi F."/>
            <person name="Sun M."/>
            <person name="An G."/>
            <person name="Cheng J."/>
            <person name="Zhang Y."/>
            <person name="Shi Q."/>
            <person name="Xie Y."/>
            <person name="Shi X."/>
            <person name="Chang Y."/>
            <person name="Huang F."/>
            <person name="Chen Y."/>
            <person name="Hong S."/>
            <person name="Mi L."/>
            <person name="Sun Q."/>
            <person name="Zhang L."/>
            <person name="Zhou B."/>
            <person name="Peng R."/>
            <person name="Zhang X."/>
            <person name="Liu F."/>
        </authorList>
    </citation>
    <scope>NUCLEOTIDE SEQUENCE [LARGE SCALE GENOMIC DNA]</scope>
    <source>
        <strain evidence="3">cv. PA1801</strain>
    </source>
</reference>
<name>A0A5B6VND6_9ROSI</name>
<evidence type="ECO:0000313" key="2">
    <source>
        <dbReference type="EMBL" id="KAA3470672.1"/>
    </source>
</evidence>
<evidence type="ECO:0000256" key="1">
    <source>
        <dbReference type="SAM" id="MobiDB-lite"/>
    </source>
</evidence>